<evidence type="ECO:0000256" key="1">
    <source>
        <dbReference type="ARBA" id="ARBA00004651"/>
    </source>
</evidence>
<dbReference type="PIRSF" id="PIRSF018968">
    <property type="entry name" value="ABC_permease_BceB"/>
    <property type="match status" value="1"/>
</dbReference>
<keyword evidence="3 6" id="KW-0812">Transmembrane</keyword>
<dbReference type="InterPro" id="IPR027022">
    <property type="entry name" value="ABC_permease_BceB-typ"/>
</dbReference>
<evidence type="ECO:0000256" key="5">
    <source>
        <dbReference type="ARBA" id="ARBA00023136"/>
    </source>
</evidence>
<evidence type="ECO:0000256" key="6">
    <source>
        <dbReference type="PIRNR" id="PIRNR018968"/>
    </source>
</evidence>
<evidence type="ECO:0000313" key="9">
    <source>
        <dbReference type="Proteomes" id="UP001056218"/>
    </source>
</evidence>
<keyword evidence="4 6" id="KW-1133">Transmembrane helix</keyword>
<feature type="transmembrane region" description="Helical" evidence="6">
    <location>
        <begin position="568"/>
        <end position="592"/>
    </location>
</feature>
<organism evidence="8 9">
    <name type="scientific">Peptoniphilus genitalis</name>
    <dbReference type="NCBI Taxonomy" id="3036303"/>
    <lineage>
        <taxon>Bacteria</taxon>
        <taxon>Bacillati</taxon>
        <taxon>Bacillota</taxon>
        <taxon>Tissierellia</taxon>
        <taxon>Tissierellales</taxon>
        <taxon>Peptoniphilaceae</taxon>
        <taxon>Peptoniphilus</taxon>
    </lineage>
</organism>
<comment type="similarity">
    <text evidence="6">Belongs to the ABC-4 integral membrane protein family.</text>
</comment>
<feature type="transmembrane region" description="Helical" evidence="6">
    <location>
        <begin position="143"/>
        <end position="167"/>
    </location>
</feature>
<feature type="transmembrane region" description="Helical" evidence="6">
    <location>
        <begin position="196"/>
        <end position="216"/>
    </location>
</feature>
<dbReference type="InterPro" id="IPR003838">
    <property type="entry name" value="ABC3_permease_C"/>
</dbReference>
<feature type="transmembrane region" description="Helical" evidence="6">
    <location>
        <begin position="236"/>
        <end position="256"/>
    </location>
</feature>
<feature type="transmembrane region" description="Helical" evidence="6">
    <location>
        <begin position="598"/>
        <end position="619"/>
    </location>
</feature>
<keyword evidence="9" id="KW-1185">Reference proteome</keyword>
<dbReference type="RefSeq" id="WP_250342270.1">
    <property type="nucleotide sequence ID" value="NZ_CP097885.1"/>
</dbReference>
<accession>A0ABY4TMQ4</accession>
<feature type="transmembrane region" description="Helical" evidence="6">
    <location>
        <begin position="60"/>
        <end position="80"/>
    </location>
</feature>
<dbReference type="Proteomes" id="UP001056218">
    <property type="component" value="Chromosome"/>
</dbReference>
<comment type="subcellular location">
    <subcellularLocation>
        <location evidence="1 6">Cell membrane</location>
        <topology evidence="1 6">Multi-pass membrane protein</topology>
    </subcellularLocation>
</comment>
<dbReference type="EMBL" id="CP097885">
    <property type="protein sequence ID" value="URN41762.1"/>
    <property type="molecule type" value="Genomic_DNA"/>
</dbReference>
<feature type="transmembrane region" description="Helical" evidence="6">
    <location>
        <begin position="512"/>
        <end position="534"/>
    </location>
</feature>
<keyword evidence="5 6" id="KW-0472">Membrane</keyword>
<feature type="transmembrane region" description="Helical" evidence="6">
    <location>
        <begin position="101"/>
        <end position="131"/>
    </location>
</feature>
<protein>
    <submittedName>
        <fullName evidence="8">ABC transporter permease</fullName>
    </submittedName>
</protein>
<name>A0ABY4TMQ4_9FIRM</name>
<evidence type="ECO:0000256" key="3">
    <source>
        <dbReference type="ARBA" id="ARBA00022692"/>
    </source>
</evidence>
<feature type="transmembrane region" description="Helical" evidence="6">
    <location>
        <begin position="294"/>
        <end position="314"/>
    </location>
</feature>
<keyword evidence="6" id="KW-0813">Transport</keyword>
<feature type="domain" description="ABC3 transporter permease C-terminal" evidence="7">
    <location>
        <begin position="60"/>
        <end position="176"/>
    </location>
</feature>
<dbReference type="PANTHER" id="PTHR46795:SF3">
    <property type="entry name" value="ABC TRANSPORTER PERMEASE"/>
    <property type="match status" value="1"/>
</dbReference>
<evidence type="ECO:0000256" key="2">
    <source>
        <dbReference type="ARBA" id="ARBA00022475"/>
    </source>
</evidence>
<dbReference type="InterPro" id="IPR052536">
    <property type="entry name" value="ABC-4_Integral_Memb_Prot"/>
</dbReference>
<feature type="transmembrane region" description="Helical" evidence="6">
    <location>
        <begin position="21"/>
        <end position="40"/>
    </location>
</feature>
<reference evidence="8 9" key="1">
    <citation type="submission" date="2022-05" db="EMBL/GenBank/DDBJ databases">
        <title>Identification of Peptoniphilus vaginalis-like Bacteria, Peptoniphilus septimus sp. nov. from Blood Cultures in a Cervical Cancer Patient receiving Chemotherapy: Case and Implications.</title>
        <authorList>
            <person name="Zhan X.-Y."/>
        </authorList>
    </citation>
    <scope>NUCLEOTIDE SEQUENCE [LARGE SCALE GENOMIC DNA]</scope>
    <source>
        <strain evidence="8 9">SAHP1</strain>
    </source>
</reference>
<sequence>MNLRDFAKNNIIRDKETYIGYWLSCMFTVFVFFIFSVNQFHPELNQGPGAVATIMGSAQVIVVLFAIFFLGLSINSFLARRESMFGVLLMMGMSKKQLRRLIIIENMIIGFSAIIVGILLGLAFGHILVLLMANIINLSSISFYFPIKSIIVTIIAFSILFFLIAFFRSQVILKRPIYNLLDVNQNEYGSIRYSRFLSITAIILILLGYALANIHLINRLIPQGFDMLNTLQNSDILHILIGGLVTIGMFLFFTQFSKYFTDKVRRNEEYYLKDTRALWVSELRYRLSSNSKTMFISALLLTVAFITTIGTIALNSTAADEVSETTPFDISYFSFQPNEKEEDNIELINSNLSESGISFQLNSVSILQKDNQGKEIIISLDDYNSASNESEKIELTGNEVVSLSNGGSKKEISITDNVKFTIVDNRPNIFDSYRYRDIYVVNNELFSQLSQIFEHRQTAFLYHFSDITTDEQARQAARVNREFLGSGLSEGNDFLLIQKIERVDLERYTYQVLTYIGIMLSVIFILAAGSLIYFRLLSNIRGSSPTYTNLYKIGLSINKIQEVQRKQFTILFFAPLLFAIVNTIFAVNMLSYLLTASIWKQTILIALVLLLIQILYFYFMDNRFKAKIELILTQK</sequence>
<evidence type="ECO:0000256" key="4">
    <source>
        <dbReference type="ARBA" id="ARBA00022989"/>
    </source>
</evidence>
<keyword evidence="2 6" id="KW-1003">Cell membrane</keyword>
<evidence type="ECO:0000313" key="8">
    <source>
        <dbReference type="EMBL" id="URN41762.1"/>
    </source>
</evidence>
<dbReference type="Pfam" id="PF02687">
    <property type="entry name" value="FtsX"/>
    <property type="match status" value="1"/>
</dbReference>
<gene>
    <name evidence="8" type="ORF">M9426_01800</name>
</gene>
<evidence type="ECO:0000259" key="7">
    <source>
        <dbReference type="Pfam" id="PF02687"/>
    </source>
</evidence>
<proteinExistence type="inferred from homology"/>
<dbReference type="PANTHER" id="PTHR46795">
    <property type="entry name" value="ABC TRANSPORTER PERMEASE-RELATED-RELATED"/>
    <property type="match status" value="1"/>
</dbReference>